<protein>
    <submittedName>
        <fullName evidence="1">Uncharacterized protein</fullName>
    </submittedName>
</protein>
<dbReference type="RefSeq" id="WP_353931103.1">
    <property type="nucleotide sequence ID" value="NZ_CP150886.1"/>
</dbReference>
<name>A0ABZ2UTA4_9CYAN</name>
<evidence type="ECO:0000313" key="1">
    <source>
        <dbReference type="EMBL" id="WZB88194.1"/>
    </source>
</evidence>
<sequence length="107" mass="12337">MNLAAIFKDSKYKLSQFTLQENDNLENTIFIKKTKNGDVPDIQYLVRSNVKRLKDASSELPNLKPINLKILRLDEIGLKKEHENHCAVLVDLDQSKLIAMKKRKTKS</sequence>
<organism evidence="1 2">
    <name type="scientific">Okeanomitos corallinicola TIOX110</name>
    <dbReference type="NCBI Taxonomy" id="3133117"/>
    <lineage>
        <taxon>Bacteria</taxon>
        <taxon>Bacillati</taxon>
        <taxon>Cyanobacteriota</taxon>
        <taxon>Cyanophyceae</taxon>
        <taxon>Nostocales</taxon>
        <taxon>Aphanizomenonaceae</taxon>
        <taxon>Okeanomitos</taxon>
    </lineage>
</organism>
<accession>A0ABZ2UTA4</accession>
<dbReference type="EMBL" id="CP150886">
    <property type="protein sequence ID" value="WZB88194.1"/>
    <property type="molecule type" value="Genomic_DNA"/>
</dbReference>
<evidence type="ECO:0000313" key="2">
    <source>
        <dbReference type="Proteomes" id="UP001483337"/>
    </source>
</evidence>
<reference evidence="1 2" key="1">
    <citation type="submission" date="2024-04" db="EMBL/GenBank/DDBJ databases">
        <title>Okeanomitos corallinicola gen. &amp; sp. nov. (Nostocales, Cyanobacteria), a new toxic marine heterocyst-forming cyanobacterium from a coral reef.</title>
        <authorList>
            <person name="Li H."/>
            <person name="Li R."/>
            <person name="Kang J."/>
            <person name="Hii K.S."/>
            <person name="Mohamed H.F."/>
            <person name="Xu X."/>
            <person name="Luo Z."/>
        </authorList>
    </citation>
    <scope>NUCLEOTIDE SEQUENCE [LARGE SCALE GENOMIC DNA]</scope>
    <source>
        <strain evidence="1 2">TIOX110</strain>
    </source>
</reference>
<keyword evidence="2" id="KW-1185">Reference proteome</keyword>
<dbReference type="Proteomes" id="UP001483337">
    <property type="component" value="Chromosome"/>
</dbReference>
<gene>
    <name evidence="1" type="ORF">WJM97_00355</name>
</gene>
<proteinExistence type="predicted"/>